<organism evidence="19 20">
    <name type="scientific">Lingula anatina</name>
    <name type="common">Brachiopod</name>
    <name type="synonym">Lingula unguis</name>
    <dbReference type="NCBI Taxonomy" id="7574"/>
    <lineage>
        <taxon>Eukaryota</taxon>
        <taxon>Metazoa</taxon>
        <taxon>Spiralia</taxon>
        <taxon>Lophotrochozoa</taxon>
        <taxon>Brachiopoda</taxon>
        <taxon>Linguliformea</taxon>
        <taxon>Lingulata</taxon>
        <taxon>Lingulida</taxon>
        <taxon>Linguloidea</taxon>
        <taxon>Lingulidae</taxon>
        <taxon>Lingula</taxon>
    </lineage>
</organism>
<evidence type="ECO:0000256" key="15">
    <source>
        <dbReference type="ARBA" id="ARBA00033258"/>
    </source>
</evidence>
<dbReference type="PIRSF" id="PIRSF000204">
    <property type="entry name" value="PNTB"/>
    <property type="match status" value="1"/>
</dbReference>
<dbReference type="InterPro" id="IPR034300">
    <property type="entry name" value="PNTB-like"/>
</dbReference>
<keyword evidence="8 17" id="KW-0812">Transmembrane</keyword>
<keyword evidence="10" id="KW-1278">Translocase</keyword>
<dbReference type="KEGG" id="lak:112042613"/>
<dbReference type="InterPro" id="IPR029035">
    <property type="entry name" value="DHS-like_NAD/FAD-binding_dom"/>
</dbReference>
<evidence type="ECO:0000256" key="7">
    <source>
        <dbReference type="ARBA" id="ARBA00022519"/>
    </source>
</evidence>
<evidence type="ECO:0000256" key="12">
    <source>
        <dbReference type="ARBA" id="ARBA00023027"/>
    </source>
</evidence>
<evidence type="ECO:0000256" key="10">
    <source>
        <dbReference type="ARBA" id="ARBA00022967"/>
    </source>
</evidence>
<evidence type="ECO:0000256" key="11">
    <source>
        <dbReference type="ARBA" id="ARBA00022989"/>
    </source>
</evidence>
<feature type="domain" description="NADP transhydrogenase beta-like" evidence="18">
    <location>
        <begin position="1"/>
        <end position="430"/>
    </location>
</feature>
<dbReference type="Pfam" id="PF02233">
    <property type="entry name" value="PNTB"/>
    <property type="match status" value="1"/>
</dbReference>
<dbReference type="InParanoid" id="A0A2R2MSF4"/>
<feature type="transmembrane region" description="Helical" evidence="17">
    <location>
        <begin position="56"/>
        <end position="75"/>
    </location>
</feature>
<dbReference type="GO" id="GO:0006740">
    <property type="term" value="P:NADPH regeneration"/>
    <property type="evidence" value="ECO:0007669"/>
    <property type="project" value="TreeGrafter"/>
</dbReference>
<evidence type="ECO:0000256" key="6">
    <source>
        <dbReference type="ARBA" id="ARBA00022475"/>
    </source>
</evidence>
<evidence type="ECO:0000256" key="16">
    <source>
        <dbReference type="ARBA" id="ARBA00048202"/>
    </source>
</evidence>
<dbReference type="STRING" id="7574.A0A2R2MSF4"/>
<keyword evidence="11 17" id="KW-1133">Transmembrane helix</keyword>
<comment type="subcellular location">
    <subcellularLocation>
        <location evidence="2">Cell inner membrane</location>
        <topology evidence="2">Multi-pass membrane protein</topology>
    </subcellularLocation>
</comment>
<dbReference type="EC" id="7.1.1.1" evidence="4"/>
<feature type="non-terminal residue" evidence="20">
    <location>
        <position position="1"/>
    </location>
</feature>
<evidence type="ECO:0000256" key="9">
    <source>
        <dbReference type="ARBA" id="ARBA00022857"/>
    </source>
</evidence>
<evidence type="ECO:0000313" key="20">
    <source>
        <dbReference type="RefSeq" id="XP_023933195.1"/>
    </source>
</evidence>
<feature type="transmembrane region" description="Helical" evidence="17">
    <location>
        <begin position="25"/>
        <end position="44"/>
    </location>
</feature>
<evidence type="ECO:0000256" key="4">
    <source>
        <dbReference type="ARBA" id="ARBA00012943"/>
    </source>
</evidence>
<dbReference type="GO" id="GO:0005743">
    <property type="term" value="C:mitochondrial inner membrane"/>
    <property type="evidence" value="ECO:0007669"/>
    <property type="project" value="TreeGrafter"/>
</dbReference>
<accession>A0A2R2MSF4</accession>
<reference evidence="20" key="1">
    <citation type="submission" date="2025-08" db="UniProtKB">
        <authorList>
            <consortium name="RefSeq"/>
        </authorList>
    </citation>
    <scope>IDENTIFICATION</scope>
    <source>
        <tissue evidence="20">Gonads</tissue>
    </source>
</reference>
<keyword evidence="6" id="KW-1003">Cell membrane</keyword>
<dbReference type="OrthoDB" id="37244at2759"/>
<dbReference type="GeneID" id="112042613"/>
<feature type="transmembrane region" description="Helical" evidence="17">
    <location>
        <begin position="133"/>
        <end position="150"/>
    </location>
</feature>
<evidence type="ECO:0000256" key="2">
    <source>
        <dbReference type="ARBA" id="ARBA00004429"/>
    </source>
</evidence>
<keyword evidence="12" id="KW-0520">NAD</keyword>
<evidence type="ECO:0000256" key="3">
    <source>
        <dbReference type="ARBA" id="ARBA00007919"/>
    </source>
</evidence>
<dbReference type="Proteomes" id="UP000085678">
    <property type="component" value="Unplaced"/>
</dbReference>
<comment type="catalytic activity">
    <reaction evidence="16">
        <text>NAD(+) + NADPH + H(+)(in) = NADH + NADP(+) + H(+)(out)</text>
        <dbReference type="Rhea" id="RHEA:47992"/>
        <dbReference type="ChEBI" id="CHEBI:15378"/>
        <dbReference type="ChEBI" id="CHEBI:57540"/>
        <dbReference type="ChEBI" id="CHEBI:57783"/>
        <dbReference type="ChEBI" id="CHEBI:57945"/>
        <dbReference type="ChEBI" id="CHEBI:58349"/>
        <dbReference type="EC" id="7.1.1.1"/>
    </reaction>
</comment>
<evidence type="ECO:0000256" key="14">
    <source>
        <dbReference type="ARBA" id="ARBA00030053"/>
    </source>
</evidence>
<evidence type="ECO:0000313" key="19">
    <source>
        <dbReference type="Proteomes" id="UP000085678"/>
    </source>
</evidence>
<dbReference type="RefSeq" id="XP_023933195.1">
    <property type="nucleotide sequence ID" value="XM_024077427.1"/>
</dbReference>
<evidence type="ECO:0000256" key="13">
    <source>
        <dbReference type="ARBA" id="ARBA00023136"/>
    </source>
</evidence>
<name>A0A2R2MSF4_LINAN</name>
<dbReference type="InterPro" id="IPR012136">
    <property type="entry name" value="NADH_DH_b"/>
</dbReference>
<evidence type="ECO:0000259" key="18">
    <source>
        <dbReference type="Pfam" id="PF02233"/>
    </source>
</evidence>
<dbReference type="PANTHER" id="PTHR10160">
    <property type="entry name" value="NAD(P) TRANSHYDROGENASE"/>
    <property type="match status" value="1"/>
</dbReference>
<keyword evidence="9" id="KW-0521">NADP</keyword>
<evidence type="ECO:0000256" key="5">
    <source>
        <dbReference type="ARBA" id="ARBA00014581"/>
    </source>
</evidence>
<evidence type="ECO:0000256" key="1">
    <source>
        <dbReference type="ARBA" id="ARBA00003943"/>
    </source>
</evidence>
<dbReference type="Gene3D" id="3.40.50.1220">
    <property type="entry name" value="TPP-binding domain"/>
    <property type="match status" value="1"/>
</dbReference>
<dbReference type="PANTHER" id="PTHR10160:SF19">
    <property type="entry name" value="PROTON-TRANSLOCATING NAD(P)(+) TRANSHYDROGENASE"/>
    <property type="match status" value="1"/>
</dbReference>
<proteinExistence type="inferred from homology"/>
<evidence type="ECO:0000256" key="8">
    <source>
        <dbReference type="ARBA" id="ARBA00022692"/>
    </source>
</evidence>
<dbReference type="GO" id="GO:0008750">
    <property type="term" value="F:proton-translocating NAD(P)+ transhydrogenase activity"/>
    <property type="evidence" value="ECO:0007669"/>
    <property type="project" value="UniProtKB-EC"/>
</dbReference>
<dbReference type="GO" id="GO:0005886">
    <property type="term" value="C:plasma membrane"/>
    <property type="evidence" value="ECO:0007669"/>
    <property type="project" value="UniProtKB-SubCell"/>
</dbReference>
<keyword evidence="13 17" id="KW-0472">Membrane</keyword>
<gene>
    <name evidence="20" type="primary">LOC112042613</name>
</gene>
<evidence type="ECO:0000256" key="17">
    <source>
        <dbReference type="SAM" id="Phobius"/>
    </source>
</evidence>
<comment type="function">
    <text evidence="1">The transhydrogenation between NADH and NADP is coupled to respiration and ATP hydrolysis and functions as a proton pump across the membrane.</text>
</comment>
<dbReference type="FunFam" id="3.40.50.1220:FF:000002">
    <property type="entry name" value="NAD(P) transhydrogenase subunit beta"/>
    <property type="match status" value="1"/>
</dbReference>
<comment type="similarity">
    <text evidence="3">Belongs to the PNT beta subunit family.</text>
</comment>
<feature type="transmembrane region" description="Helical" evidence="17">
    <location>
        <begin position="95"/>
        <end position="113"/>
    </location>
</feature>
<dbReference type="AlphaFoldDB" id="A0A2R2MSF4"/>
<feature type="transmembrane region" description="Helical" evidence="17">
    <location>
        <begin position="212"/>
        <end position="232"/>
    </location>
</feature>
<sequence>NALGMIGVSAGIAATLGILRPSPELLLQMGGCMATGGTIGAIVAKRMEVTDLPQMVALFHSLVGMAAVLTCISNYMTEFTHFATDPAAGAIKSALFFGTWIGGITFTGSLVAFGKLQGLLKSDPLLLPGRHQLNLGLLLANVAAAGPYMMSASYGVGLGMLGATTALSSIMGVTLTAAIGGADMPVVITVLNSYSGWALCAEGFMLNNNLMTIVGALIGSSGAILSYIMCVAMNRSLPNVILGGYGTSSYAGGKAKEVTGTHTEVNVQETVDLITEAQNIIITPGYGLCVAKAQYPVAEMIELLRSKGKNVRFGIHPVAGRMPGQLNVLLAEAGVDYDIVLEMDEINDDFPETDLVLVVGANDTVNSAAEEDPNSIIAGMPVLRVWQSGQVIVMKRTMGVGYAAVDNPIFYKPNTSMLLGDAKKTCDALLAGVRAHYEQ</sequence>
<protein>
    <recommendedName>
        <fullName evidence="5">NAD(P) transhydrogenase subunit beta</fullName>
        <ecNumber evidence="4">7.1.1.1</ecNumber>
    </recommendedName>
    <alternativeName>
        <fullName evidence="15">Nicotinamide nucleotide transhydrogenase subunit beta</fullName>
    </alternativeName>
    <alternativeName>
        <fullName evidence="14">Pyridine nucleotide transhydrogenase subunit beta</fullName>
    </alternativeName>
</protein>
<dbReference type="SUPFAM" id="SSF52467">
    <property type="entry name" value="DHS-like NAD/FAD-binding domain"/>
    <property type="match status" value="1"/>
</dbReference>
<dbReference type="GO" id="GO:0050661">
    <property type="term" value="F:NADP binding"/>
    <property type="evidence" value="ECO:0007669"/>
    <property type="project" value="InterPro"/>
</dbReference>
<keyword evidence="19" id="KW-1185">Reference proteome</keyword>
<keyword evidence="7" id="KW-0997">Cell inner membrane</keyword>